<dbReference type="GO" id="GO:0005549">
    <property type="term" value="F:odorant binding"/>
    <property type="evidence" value="ECO:0007669"/>
    <property type="project" value="InterPro"/>
</dbReference>
<keyword evidence="7 10" id="KW-0472">Membrane</keyword>
<keyword evidence="5" id="KW-0552">Olfaction</keyword>
<keyword evidence="9" id="KW-0807">Transducer</keyword>
<dbReference type="InterPro" id="IPR004117">
    <property type="entry name" value="7tm6_olfct_rcpt"/>
</dbReference>
<keyword evidence="6 10" id="KW-1133">Transmembrane helix</keyword>
<evidence type="ECO:0000256" key="2">
    <source>
        <dbReference type="ARBA" id="ARBA00022475"/>
    </source>
</evidence>
<dbReference type="AlphaFoldDB" id="A0A0L7QWG6"/>
<dbReference type="PANTHER" id="PTHR21137:SF35">
    <property type="entry name" value="ODORANT RECEPTOR 19A-RELATED"/>
    <property type="match status" value="1"/>
</dbReference>
<keyword evidence="2" id="KW-1003">Cell membrane</keyword>
<sequence>MSHNKSISRPVEIGLRLTGIWPGSSYEIIVRVTWIILMTVVQIFQYRYIIKHLDGSNLANLIDSVGTTLPYSLLYVKLIIFWTKRGIFENMLVGMSNDWSNSSSTKFDINAMISKAELAYRYSKVIMSTYAIAVFAYTSVFFEFMRHDNDGEYDLKSRELLMKMDLPFAYYKTPTYQWVFVVQFLQLLINASAIGMLDALIITLIFHIGGQIEMLQKALTNISIKDEKHRLSRNTTKSLIHRHHRIIINSDSIESLFSYIALMQWLCNTLVICCIGFLIVIAFNTDGNIKTFIKTLLFYIAITMEAFIFSFAGEYLSNKSLSISNAAYSSPWYLLDPQDRHIIILLMIRSQRRLTITAGKFMDLSLEGFANHRQRGIVNFYEMTSINTISQTVKHGLRYAASWPGTPSLILHKFFWTIVMCGLQIYQYGYVIRHYKYNTLVDTVDNLSICMPFTLVCIKLFVAWTHRGLLYDIISTMEEDCKKYAVLDTKNLISKTAHLSFRLTNIVICICVSSTACYAIGVLAPQRTNITAPRELLIKMDLPFNTNNSPIYELVIVLQYLCKVSTAFTFGVFSSLLLMMVLHLGCQIDIMCQTLKEVPYKNKTQLRFFISRHQQIIIFAERIEKLFTYLALSQLLSNTLITCCVGYIIAFALQNNNGFKMLIKFVVYYMAVCSEAFIYCFAGEYLNIKSKLIGDTAYEFLWYNMHSKESRLMLLVILRSQKGFTFTFGKFASLSMESFAGVS</sequence>
<dbReference type="GO" id="GO:0005886">
    <property type="term" value="C:plasma membrane"/>
    <property type="evidence" value="ECO:0007669"/>
    <property type="project" value="UniProtKB-SubCell"/>
</dbReference>
<keyword evidence="3" id="KW-0716">Sensory transduction</keyword>
<keyword evidence="8 11" id="KW-0675">Receptor</keyword>
<feature type="transmembrane region" description="Helical" evidence="10">
    <location>
        <begin position="503"/>
        <end position="524"/>
    </location>
</feature>
<reference evidence="11 12" key="1">
    <citation type="submission" date="2015-07" db="EMBL/GenBank/DDBJ databases">
        <title>The genome of Habropoda laboriosa.</title>
        <authorList>
            <person name="Pan H."/>
            <person name="Kapheim K."/>
        </authorList>
    </citation>
    <scope>NUCLEOTIDE SEQUENCE [LARGE SCALE GENOMIC DNA]</scope>
    <source>
        <strain evidence="11">0110345459</strain>
    </source>
</reference>
<dbReference type="STRING" id="597456.A0A0L7QWG6"/>
<evidence type="ECO:0000256" key="10">
    <source>
        <dbReference type="SAM" id="Phobius"/>
    </source>
</evidence>
<evidence type="ECO:0000313" key="11">
    <source>
        <dbReference type="EMBL" id="KOC62874.1"/>
    </source>
</evidence>
<evidence type="ECO:0000256" key="9">
    <source>
        <dbReference type="ARBA" id="ARBA00023224"/>
    </source>
</evidence>
<feature type="transmembrane region" description="Helical" evidence="10">
    <location>
        <begin position="665"/>
        <end position="682"/>
    </location>
</feature>
<dbReference type="Pfam" id="PF02949">
    <property type="entry name" value="7tm_6"/>
    <property type="match status" value="2"/>
</dbReference>
<dbReference type="EMBL" id="KQ414716">
    <property type="protein sequence ID" value="KOC62874.1"/>
    <property type="molecule type" value="Genomic_DNA"/>
</dbReference>
<dbReference type="PANTHER" id="PTHR21137">
    <property type="entry name" value="ODORANT RECEPTOR"/>
    <property type="match status" value="1"/>
</dbReference>
<feature type="transmembrane region" description="Helical" evidence="10">
    <location>
        <begin position="28"/>
        <end position="49"/>
    </location>
</feature>
<organism evidence="11 12">
    <name type="scientific">Habropoda laboriosa</name>
    <dbReference type="NCBI Taxonomy" id="597456"/>
    <lineage>
        <taxon>Eukaryota</taxon>
        <taxon>Metazoa</taxon>
        <taxon>Ecdysozoa</taxon>
        <taxon>Arthropoda</taxon>
        <taxon>Hexapoda</taxon>
        <taxon>Insecta</taxon>
        <taxon>Pterygota</taxon>
        <taxon>Neoptera</taxon>
        <taxon>Endopterygota</taxon>
        <taxon>Hymenoptera</taxon>
        <taxon>Apocrita</taxon>
        <taxon>Aculeata</taxon>
        <taxon>Apoidea</taxon>
        <taxon>Anthophila</taxon>
        <taxon>Apidae</taxon>
        <taxon>Habropoda</taxon>
    </lineage>
</organism>
<evidence type="ECO:0000313" key="12">
    <source>
        <dbReference type="Proteomes" id="UP000053825"/>
    </source>
</evidence>
<accession>A0A0L7QWG6</accession>
<feature type="transmembrane region" description="Helical" evidence="10">
    <location>
        <begin position="184"/>
        <end position="208"/>
    </location>
</feature>
<dbReference type="GO" id="GO:0004984">
    <property type="term" value="F:olfactory receptor activity"/>
    <property type="evidence" value="ECO:0007669"/>
    <property type="project" value="InterPro"/>
</dbReference>
<feature type="transmembrane region" description="Helical" evidence="10">
    <location>
        <begin position="567"/>
        <end position="586"/>
    </location>
</feature>
<name>A0A0L7QWG6_9HYME</name>
<gene>
    <name evidence="11" type="ORF">WH47_02577</name>
</gene>
<evidence type="ECO:0000256" key="6">
    <source>
        <dbReference type="ARBA" id="ARBA00022989"/>
    </source>
</evidence>
<comment type="subcellular location">
    <subcellularLocation>
        <location evidence="1">Cell membrane</location>
        <topology evidence="1">Multi-pass membrane protein</topology>
    </subcellularLocation>
</comment>
<dbReference type="GO" id="GO:0007165">
    <property type="term" value="P:signal transduction"/>
    <property type="evidence" value="ECO:0007669"/>
    <property type="project" value="UniProtKB-KW"/>
</dbReference>
<evidence type="ECO:0000256" key="8">
    <source>
        <dbReference type="ARBA" id="ARBA00023170"/>
    </source>
</evidence>
<evidence type="ECO:0000256" key="5">
    <source>
        <dbReference type="ARBA" id="ARBA00022725"/>
    </source>
</evidence>
<proteinExistence type="predicted"/>
<keyword evidence="12" id="KW-1185">Reference proteome</keyword>
<feature type="transmembrane region" description="Helical" evidence="10">
    <location>
        <begin position="626"/>
        <end position="653"/>
    </location>
</feature>
<feature type="transmembrane region" description="Helical" evidence="10">
    <location>
        <begin position="296"/>
        <end position="316"/>
    </location>
</feature>
<keyword evidence="4 10" id="KW-0812">Transmembrane</keyword>
<evidence type="ECO:0000256" key="3">
    <source>
        <dbReference type="ARBA" id="ARBA00022606"/>
    </source>
</evidence>
<feature type="transmembrane region" description="Helical" evidence="10">
    <location>
        <begin position="61"/>
        <end position="82"/>
    </location>
</feature>
<evidence type="ECO:0000256" key="7">
    <source>
        <dbReference type="ARBA" id="ARBA00023136"/>
    </source>
</evidence>
<dbReference type="Proteomes" id="UP000053825">
    <property type="component" value="Unassembled WGS sequence"/>
</dbReference>
<evidence type="ECO:0000256" key="4">
    <source>
        <dbReference type="ARBA" id="ARBA00022692"/>
    </source>
</evidence>
<protein>
    <submittedName>
        <fullName evidence="11">Putative odorant receptor 82a</fullName>
    </submittedName>
</protein>
<feature type="transmembrane region" description="Helical" evidence="10">
    <location>
        <begin position="265"/>
        <end position="284"/>
    </location>
</feature>
<dbReference type="OrthoDB" id="6765072at2759"/>
<evidence type="ECO:0000256" key="1">
    <source>
        <dbReference type="ARBA" id="ARBA00004651"/>
    </source>
</evidence>